<accession>A0A290ZAQ9</accession>
<dbReference type="Pfam" id="PF01817">
    <property type="entry name" value="CM_2"/>
    <property type="match status" value="1"/>
</dbReference>
<dbReference type="RefSeq" id="WP_096495889.1">
    <property type="nucleotide sequence ID" value="NZ_CP023445.1"/>
</dbReference>
<dbReference type="InterPro" id="IPR036979">
    <property type="entry name" value="CM_dom_sf"/>
</dbReference>
<dbReference type="InterPro" id="IPR010958">
    <property type="entry name" value="Chorismate_mutase_highGC-bac"/>
</dbReference>
<protein>
    <submittedName>
        <fullName evidence="2">Chorismate mutase</fullName>
    </submittedName>
</protein>
<dbReference type="NCBIfam" id="NF005894">
    <property type="entry name" value="PRK07857.1"/>
    <property type="match status" value="1"/>
</dbReference>
<dbReference type="AlphaFoldDB" id="A0A290ZAQ9"/>
<dbReference type="Gene3D" id="1.20.59.10">
    <property type="entry name" value="Chorismate mutase"/>
    <property type="match status" value="1"/>
</dbReference>
<evidence type="ECO:0000313" key="3">
    <source>
        <dbReference type="Proteomes" id="UP000218505"/>
    </source>
</evidence>
<dbReference type="EMBL" id="CP023445">
    <property type="protein sequence ID" value="ATE56063.1"/>
    <property type="molecule type" value="Genomic_DNA"/>
</dbReference>
<organism evidence="2 3">
    <name type="scientific">Actinosynnema pretiosum</name>
    <dbReference type="NCBI Taxonomy" id="42197"/>
    <lineage>
        <taxon>Bacteria</taxon>
        <taxon>Bacillati</taxon>
        <taxon>Actinomycetota</taxon>
        <taxon>Actinomycetes</taxon>
        <taxon>Pseudonocardiales</taxon>
        <taxon>Pseudonocardiaceae</taxon>
        <taxon>Actinosynnema</taxon>
    </lineage>
</organism>
<dbReference type="InterPro" id="IPR036263">
    <property type="entry name" value="Chorismate_II_sf"/>
</dbReference>
<name>A0A290ZAQ9_9PSEU</name>
<dbReference type="NCBIfam" id="TIGR01808">
    <property type="entry name" value="CM_M_hiGC-arch"/>
    <property type="match status" value="1"/>
</dbReference>
<reference evidence="2" key="1">
    <citation type="submission" date="2017-09" db="EMBL/GenBank/DDBJ databases">
        <title>Complete Genome Sequence of ansamitocin-producing Bacterium Actinosynnema pretiosum X47.</title>
        <authorList>
            <person name="Cao G."/>
            <person name="Zong G."/>
            <person name="Zhong C."/>
            <person name="Fu J."/>
        </authorList>
    </citation>
    <scope>NUCLEOTIDE SEQUENCE [LARGE SCALE GENOMIC DNA]</scope>
    <source>
        <strain evidence="2">X47</strain>
    </source>
</reference>
<evidence type="ECO:0000259" key="1">
    <source>
        <dbReference type="PROSITE" id="PS51168"/>
    </source>
</evidence>
<dbReference type="KEGG" id="apre:CNX65_24620"/>
<dbReference type="InterPro" id="IPR002701">
    <property type="entry name" value="CM_II_prokaryot"/>
</dbReference>
<evidence type="ECO:0000313" key="2">
    <source>
        <dbReference type="EMBL" id="ATE56063.1"/>
    </source>
</evidence>
<dbReference type="Proteomes" id="UP000218505">
    <property type="component" value="Chromosome"/>
</dbReference>
<proteinExistence type="predicted"/>
<sequence length="99" mass="10812">MTATNSDHDTTAAPELSADDIPALRDEIDHLDDQILRLIQRRTAVSRTIGAARVSAGGTKIVYNRELAVLARFRALGSEGRDLALILLRLGRGRLGRVH</sequence>
<gene>
    <name evidence="2" type="ORF">CNX65_24620</name>
</gene>
<keyword evidence="3" id="KW-1185">Reference proteome</keyword>
<dbReference type="SMART" id="SM00830">
    <property type="entry name" value="CM_2"/>
    <property type="match status" value="1"/>
</dbReference>
<dbReference type="GO" id="GO:0004106">
    <property type="term" value="F:chorismate mutase activity"/>
    <property type="evidence" value="ECO:0007669"/>
    <property type="project" value="InterPro"/>
</dbReference>
<dbReference type="SUPFAM" id="SSF48600">
    <property type="entry name" value="Chorismate mutase II"/>
    <property type="match status" value="1"/>
</dbReference>
<dbReference type="PROSITE" id="PS51168">
    <property type="entry name" value="CHORISMATE_MUT_2"/>
    <property type="match status" value="1"/>
</dbReference>
<dbReference type="GO" id="GO:0046417">
    <property type="term" value="P:chorismate metabolic process"/>
    <property type="evidence" value="ECO:0007669"/>
    <property type="project" value="InterPro"/>
</dbReference>
<feature type="domain" description="Chorismate mutase" evidence="1">
    <location>
        <begin position="15"/>
        <end position="99"/>
    </location>
</feature>